<sequence>MVPAVGQRARRKPMGQPARLVSMVVLKALAQQVPVSTQSVRLTMRPALVQTQPVRCLQTLHMPGKIVPAYQLYFRSGRSTPSCASLPQIGLIAIASMLLFSITPQPA</sequence>
<name>A0AAW9CJQ0_BIFLN</name>
<dbReference type="AlphaFoldDB" id="A0AAW9CJQ0"/>
<gene>
    <name evidence="1" type="ORF">SCX10_10020</name>
</gene>
<accession>A0AAW9CJQ0</accession>
<organism evidence="1 2">
    <name type="scientific">Bifidobacterium longum</name>
    <dbReference type="NCBI Taxonomy" id="216816"/>
    <lineage>
        <taxon>Bacteria</taxon>
        <taxon>Bacillati</taxon>
        <taxon>Actinomycetota</taxon>
        <taxon>Actinomycetes</taxon>
        <taxon>Bifidobacteriales</taxon>
        <taxon>Bifidobacteriaceae</taxon>
        <taxon>Bifidobacterium</taxon>
    </lineage>
</organism>
<dbReference type="Proteomes" id="UP001272183">
    <property type="component" value="Unassembled WGS sequence"/>
</dbReference>
<evidence type="ECO:0000313" key="2">
    <source>
        <dbReference type="Proteomes" id="UP001272183"/>
    </source>
</evidence>
<comment type="caution">
    <text evidence="1">The sequence shown here is derived from an EMBL/GenBank/DDBJ whole genome shotgun (WGS) entry which is preliminary data.</text>
</comment>
<evidence type="ECO:0000313" key="1">
    <source>
        <dbReference type="EMBL" id="MDW7547134.1"/>
    </source>
</evidence>
<dbReference type="EMBL" id="JAWUDL010000026">
    <property type="protein sequence ID" value="MDW7547134.1"/>
    <property type="molecule type" value="Genomic_DNA"/>
</dbReference>
<proteinExistence type="predicted"/>
<feature type="non-terminal residue" evidence="1">
    <location>
        <position position="107"/>
    </location>
</feature>
<protein>
    <submittedName>
        <fullName evidence="1">Uncharacterized protein</fullName>
    </submittedName>
</protein>
<reference evidence="1" key="1">
    <citation type="submission" date="2023-10" db="EMBL/GenBank/DDBJ databases">
        <title>Supernatant from a Refined Defined Microbial Community Protects Mice from Clostridioides difficile Infection.</title>
        <authorList>
            <person name="Douchant K."/>
            <person name="He S.-M."/>
            <person name="Noordhof C."/>
            <person name="Greenlaw J."/>
            <person name="Schroeter K."/>
            <person name="Vancuren S.J."/>
            <person name="Sjaarda C."/>
            <person name="Allen-Vercoe E."/>
            <person name="Gloor G.B."/>
            <person name="Vanner S.J."/>
            <person name="Petrof E.O."/>
            <person name="Sheth P.M."/>
            <person name="Guzman M."/>
        </authorList>
    </citation>
    <scope>NUCLEOTIDE SEQUENCE</scope>
    <source>
        <strain evidence="1">16-6-I_4_FM</strain>
    </source>
</reference>